<comment type="similarity">
    <text evidence="2 8 9">Belongs to the dihydrofolate reductase family.</text>
</comment>
<dbReference type="UniPathway" id="UPA00077">
    <property type="reaction ID" value="UER00158"/>
</dbReference>
<name>A0A3M8DQV4_9BACL</name>
<dbReference type="Pfam" id="PF00186">
    <property type="entry name" value="DHFR_1"/>
    <property type="match status" value="1"/>
</dbReference>
<evidence type="ECO:0000313" key="12">
    <source>
        <dbReference type="Proteomes" id="UP000271031"/>
    </source>
</evidence>
<gene>
    <name evidence="11" type="ORF">EDM56_11765</name>
</gene>
<dbReference type="EMBL" id="RHHQ01000008">
    <property type="protein sequence ID" value="RNB89831.1"/>
    <property type="molecule type" value="Genomic_DNA"/>
</dbReference>
<dbReference type="PROSITE" id="PS00075">
    <property type="entry name" value="DHFR_1"/>
    <property type="match status" value="1"/>
</dbReference>
<dbReference type="GO" id="GO:0004146">
    <property type="term" value="F:dihydrofolate reductase activity"/>
    <property type="evidence" value="ECO:0007669"/>
    <property type="project" value="UniProtKB-EC"/>
</dbReference>
<keyword evidence="6 8" id="KW-0560">Oxidoreductase</keyword>
<evidence type="ECO:0000256" key="9">
    <source>
        <dbReference type="RuleBase" id="RU004474"/>
    </source>
</evidence>
<dbReference type="CDD" id="cd00209">
    <property type="entry name" value="DHFR"/>
    <property type="match status" value="1"/>
</dbReference>
<comment type="pathway">
    <text evidence="1 8">Cofactor biosynthesis; tetrahydrofolate biosynthesis; 5,6,7,8-tetrahydrofolate from 7,8-dihydrofolate: step 1/1.</text>
</comment>
<evidence type="ECO:0000256" key="1">
    <source>
        <dbReference type="ARBA" id="ARBA00004903"/>
    </source>
</evidence>
<dbReference type="EC" id="1.5.1.3" evidence="3 8"/>
<comment type="function">
    <text evidence="7 8">Key enzyme in folate metabolism. Catalyzes an essential reaction for de novo glycine and purine synthesis, and for DNA precursor synthesis.</text>
</comment>
<dbReference type="GO" id="GO:0046452">
    <property type="term" value="P:dihydrofolate metabolic process"/>
    <property type="evidence" value="ECO:0007669"/>
    <property type="project" value="TreeGrafter"/>
</dbReference>
<dbReference type="RefSeq" id="WP_122918085.1">
    <property type="nucleotide sequence ID" value="NZ_RHHQ01000008.1"/>
</dbReference>
<dbReference type="GO" id="GO:0070401">
    <property type="term" value="F:NADP+ binding"/>
    <property type="evidence" value="ECO:0007669"/>
    <property type="project" value="UniProtKB-ARBA"/>
</dbReference>
<dbReference type="InterPro" id="IPR001796">
    <property type="entry name" value="DHFR_dom"/>
</dbReference>
<evidence type="ECO:0000256" key="3">
    <source>
        <dbReference type="ARBA" id="ARBA00012856"/>
    </source>
</evidence>
<evidence type="ECO:0000256" key="4">
    <source>
        <dbReference type="ARBA" id="ARBA00022563"/>
    </source>
</evidence>
<dbReference type="PANTHER" id="PTHR48069:SF3">
    <property type="entry name" value="DIHYDROFOLATE REDUCTASE"/>
    <property type="match status" value="1"/>
</dbReference>
<dbReference type="InterPro" id="IPR012259">
    <property type="entry name" value="DHFR"/>
</dbReference>
<comment type="catalytic activity">
    <reaction evidence="8">
        <text>(6S)-5,6,7,8-tetrahydrofolate + NADP(+) = 7,8-dihydrofolate + NADPH + H(+)</text>
        <dbReference type="Rhea" id="RHEA:15009"/>
        <dbReference type="ChEBI" id="CHEBI:15378"/>
        <dbReference type="ChEBI" id="CHEBI:57451"/>
        <dbReference type="ChEBI" id="CHEBI:57453"/>
        <dbReference type="ChEBI" id="CHEBI:57783"/>
        <dbReference type="ChEBI" id="CHEBI:58349"/>
        <dbReference type="EC" id="1.5.1.3"/>
    </reaction>
</comment>
<dbReference type="PRINTS" id="PR00070">
    <property type="entry name" value="DHFR"/>
</dbReference>
<keyword evidence="5 8" id="KW-0521">NADP</keyword>
<sequence>MKLSMIVAFDKNRVIGKDNDIPWKLPRDQAYFREVTMGHPIIMGRKNYESIGRPLPGRRNIVLTRDESYEATGCDVVHTAQEALALVWGEQEAFVIGGEEIYRLFLPLADKLYITTIDHEFEGDTHFPEYDLEAWKEVSAVEGITDEENPYAYVFRVYERLEK</sequence>
<evidence type="ECO:0000256" key="5">
    <source>
        <dbReference type="ARBA" id="ARBA00022857"/>
    </source>
</evidence>
<proteinExistence type="inferred from homology"/>
<evidence type="ECO:0000256" key="7">
    <source>
        <dbReference type="ARBA" id="ARBA00025067"/>
    </source>
</evidence>
<keyword evidence="12" id="KW-1185">Reference proteome</keyword>
<dbReference type="InterPro" id="IPR024072">
    <property type="entry name" value="DHFR-like_dom_sf"/>
</dbReference>
<evidence type="ECO:0000256" key="2">
    <source>
        <dbReference type="ARBA" id="ARBA00009539"/>
    </source>
</evidence>
<evidence type="ECO:0000259" key="10">
    <source>
        <dbReference type="PROSITE" id="PS51330"/>
    </source>
</evidence>
<accession>A0A3M8DQV4</accession>
<dbReference type="InterPro" id="IPR017925">
    <property type="entry name" value="DHFR_CS"/>
</dbReference>
<feature type="domain" description="DHFR" evidence="10">
    <location>
        <begin position="2"/>
        <end position="160"/>
    </location>
</feature>
<dbReference type="PANTHER" id="PTHR48069">
    <property type="entry name" value="DIHYDROFOLATE REDUCTASE"/>
    <property type="match status" value="1"/>
</dbReference>
<dbReference type="GO" id="GO:0005829">
    <property type="term" value="C:cytosol"/>
    <property type="evidence" value="ECO:0007669"/>
    <property type="project" value="TreeGrafter"/>
</dbReference>
<dbReference type="PROSITE" id="PS51330">
    <property type="entry name" value="DHFR_2"/>
    <property type="match status" value="1"/>
</dbReference>
<evidence type="ECO:0000256" key="8">
    <source>
        <dbReference type="PIRNR" id="PIRNR000194"/>
    </source>
</evidence>
<dbReference type="SUPFAM" id="SSF53597">
    <property type="entry name" value="Dihydrofolate reductase-like"/>
    <property type="match status" value="1"/>
</dbReference>
<dbReference type="GO" id="GO:0006730">
    <property type="term" value="P:one-carbon metabolic process"/>
    <property type="evidence" value="ECO:0007669"/>
    <property type="project" value="UniProtKB-KW"/>
</dbReference>
<keyword evidence="4 8" id="KW-0554">One-carbon metabolism</keyword>
<dbReference type="Gene3D" id="3.40.430.10">
    <property type="entry name" value="Dihydrofolate Reductase, subunit A"/>
    <property type="match status" value="1"/>
</dbReference>
<evidence type="ECO:0000313" key="11">
    <source>
        <dbReference type="EMBL" id="RNB89831.1"/>
    </source>
</evidence>
<dbReference type="PIRSF" id="PIRSF000194">
    <property type="entry name" value="DHFR"/>
    <property type="match status" value="1"/>
</dbReference>
<dbReference type="GO" id="GO:0046654">
    <property type="term" value="P:tetrahydrofolate biosynthetic process"/>
    <property type="evidence" value="ECO:0007669"/>
    <property type="project" value="UniProtKB-UniPathway"/>
</dbReference>
<dbReference type="Proteomes" id="UP000271031">
    <property type="component" value="Unassembled WGS sequence"/>
</dbReference>
<reference evidence="11 12" key="1">
    <citation type="submission" date="2018-10" db="EMBL/GenBank/DDBJ databases">
        <title>Phylogenomics of Brevibacillus.</title>
        <authorList>
            <person name="Dunlap C."/>
        </authorList>
    </citation>
    <scope>NUCLEOTIDE SEQUENCE [LARGE SCALE GENOMIC DNA]</scope>
    <source>
        <strain evidence="11 12">JCM 15716</strain>
    </source>
</reference>
<protein>
    <recommendedName>
        <fullName evidence="3 8">Dihydrofolate reductase</fullName>
        <ecNumber evidence="3 8">1.5.1.3</ecNumber>
    </recommendedName>
</protein>
<comment type="caution">
    <text evidence="11">The sequence shown here is derived from an EMBL/GenBank/DDBJ whole genome shotgun (WGS) entry which is preliminary data.</text>
</comment>
<evidence type="ECO:0000256" key="6">
    <source>
        <dbReference type="ARBA" id="ARBA00023002"/>
    </source>
</evidence>
<dbReference type="GO" id="GO:0046655">
    <property type="term" value="P:folic acid metabolic process"/>
    <property type="evidence" value="ECO:0007669"/>
    <property type="project" value="TreeGrafter"/>
</dbReference>
<dbReference type="FunFam" id="3.40.430.10:FF:000001">
    <property type="entry name" value="Dihydrofolate reductase"/>
    <property type="match status" value="1"/>
</dbReference>
<dbReference type="OrthoDB" id="9804315at2"/>
<organism evidence="11 12">
    <name type="scientific">Brevibacillus fluminis</name>
    <dbReference type="NCBI Taxonomy" id="511487"/>
    <lineage>
        <taxon>Bacteria</taxon>
        <taxon>Bacillati</taxon>
        <taxon>Bacillota</taxon>
        <taxon>Bacilli</taxon>
        <taxon>Bacillales</taxon>
        <taxon>Paenibacillaceae</taxon>
        <taxon>Brevibacillus</taxon>
    </lineage>
</organism>
<dbReference type="AlphaFoldDB" id="A0A3M8DQV4"/>